<dbReference type="RefSeq" id="WP_089694992.1">
    <property type="nucleotide sequence ID" value="NZ_FNHL01000001.1"/>
</dbReference>
<protein>
    <submittedName>
        <fullName evidence="2">Copper chaperone CopZ</fullName>
    </submittedName>
</protein>
<dbReference type="GO" id="GO:0046872">
    <property type="term" value="F:metal ion binding"/>
    <property type="evidence" value="ECO:0007669"/>
    <property type="project" value="InterPro"/>
</dbReference>
<accession>A0A1G9R5H8</accession>
<evidence type="ECO:0000313" key="3">
    <source>
        <dbReference type="Proteomes" id="UP000199451"/>
    </source>
</evidence>
<proteinExistence type="predicted"/>
<reference evidence="3" key="1">
    <citation type="submission" date="2016-10" db="EMBL/GenBank/DDBJ databases">
        <authorList>
            <person name="Varghese N."/>
            <person name="Submissions S."/>
        </authorList>
    </citation>
    <scope>NUCLEOTIDE SEQUENCE [LARGE SCALE GENOMIC DNA]</scope>
    <source>
        <strain evidence="3">CGMCC 1.10119</strain>
    </source>
</reference>
<dbReference type="SUPFAM" id="SSF55008">
    <property type="entry name" value="HMA, heavy metal-associated domain"/>
    <property type="match status" value="1"/>
</dbReference>
<sequence>MSTTLNIEGISGGHCKRTVAEATEDVPGVTTVSVDRSAGTAAIDGDADVAVLVAAVEDAGYEAFA</sequence>
<name>A0A1G9R5H8_9EURY</name>
<dbReference type="Pfam" id="PF00403">
    <property type="entry name" value="HMA"/>
    <property type="match status" value="1"/>
</dbReference>
<feature type="domain" description="HMA" evidence="1">
    <location>
        <begin position="1"/>
        <end position="64"/>
    </location>
</feature>
<dbReference type="CDD" id="cd00371">
    <property type="entry name" value="HMA"/>
    <property type="match status" value="1"/>
</dbReference>
<dbReference type="Gene3D" id="3.30.70.100">
    <property type="match status" value="1"/>
</dbReference>
<dbReference type="Proteomes" id="UP000199451">
    <property type="component" value="Unassembled WGS sequence"/>
</dbReference>
<dbReference type="EMBL" id="FNHL01000001">
    <property type="protein sequence ID" value="SDM18473.1"/>
    <property type="molecule type" value="Genomic_DNA"/>
</dbReference>
<dbReference type="AlphaFoldDB" id="A0A1G9R5H8"/>
<evidence type="ECO:0000259" key="1">
    <source>
        <dbReference type="PROSITE" id="PS50846"/>
    </source>
</evidence>
<dbReference type="STRING" id="660521.SAMN04487949_1189"/>
<dbReference type="InterPro" id="IPR036163">
    <property type="entry name" value="HMA_dom_sf"/>
</dbReference>
<dbReference type="PROSITE" id="PS50846">
    <property type="entry name" value="HMA_2"/>
    <property type="match status" value="1"/>
</dbReference>
<evidence type="ECO:0000313" key="2">
    <source>
        <dbReference type="EMBL" id="SDM18473.1"/>
    </source>
</evidence>
<gene>
    <name evidence="2" type="ORF">SAMN04487949_1189</name>
</gene>
<keyword evidence="3" id="KW-1185">Reference proteome</keyword>
<dbReference type="InterPro" id="IPR006121">
    <property type="entry name" value="HMA_dom"/>
</dbReference>
<organism evidence="2 3">
    <name type="scientific">Halogranum gelatinilyticum</name>
    <dbReference type="NCBI Taxonomy" id="660521"/>
    <lineage>
        <taxon>Archaea</taxon>
        <taxon>Methanobacteriati</taxon>
        <taxon>Methanobacteriota</taxon>
        <taxon>Stenosarchaea group</taxon>
        <taxon>Halobacteria</taxon>
        <taxon>Halobacteriales</taxon>
        <taxon>Haloferacaceae</taxon>
    </lineage>
</organism>